<feature type="compositionally biased region" description="Pro residues" evidence="1">
    <location>
        <begin position="260"/>
        <end position="269"/>
    </location>
</feature>
<dbReference type="OrthoDB" id="9790023at2"/>
<evidence type="ECO:0000313" key="2">
    <source>
        <dbReference type="EMBL" id="SFD88534.1"/>
    </source>
</evidence>
<dbReference type="Proteomes" id="UP000325289">
    <property type="component" value="Unassembled WGS sequence"/>
</dbReference>
<gene>
    <name evidence="2" type="ORF">SAMN04515678_10452</name>
</gene>
<name>A0A1I1W031_9RHOB</name>
<dbReference type="SUPFAM" id="SSF102588">
    <property type="entry name" value="LmbE-like"/>
    <property type="match status" value="1"/>
</dbReference>
<dbReference type="Gene3D" id="3.40.50.10320">
    <property type="entry name" value="LmbE-like"/>
    <property type="match status" value="1"/>
</dbReference>
<sequence length="269" mass="28316">MTPDITPGGALPDCIAKLLDDGPIVVLTPHPDDNAFGCGALLSHAFARNGAHVICMGEGAHSGRNGGHPAPRPGEIELAMAHLGGRADDVTALRRPCGWPDQRDTFAMLATHVGTIARAIGARRIFSTAVISDNADHRATAEIAERATSMYGLELYHYAVWSRWTEATFGADGSAGIMHRLPVGEAAAAKGRALASFRSRFDALAKGSAHGAGLPQSYRDRFLTGDEVFFAPSGISVLAEDVHELAEEDRDTALAEASSTPPPRADTLS</sequence>
<evidence type="ECO:0000256" key="1">
    <source>
        <dbReference type="SAM" id="MobiDB-lite"/>
    </source>
</evidence>
<dbReference type="InterPro" id="IPR003737">
    <property type="entry name" value="GlcNAc_PI_deacetylase-related"/>
</dbReference>
<evidence type="ECO:0000313" key="3">
    <source>
        <dbReference type="Proteomes" id="UP000325289"/>
    </source>
</evidence>
<proteinExistence type="predicted"/>
<accession>A0A1I1W031</accession>
<dbReference type="EMBL" id="FOMS01000004">
    <property type="protein sequence ID" value="SFD88534.1"/>
    <property type="molecule type" value="Genomic_DNA"/>
</dbReference>
<dbReference type="Pfam" id="PF02585">
    <property type="entry name" value="PIG-L"/>
    <property type="match status" value="1"/>
</dbReference>
<dbReference type="AlphaFoldDB" id="A0A1I1W031"/>
<organism evidence="2 3">
    <name type="scientific">Roseivivax sediminis</name>
    <dbReference type="NCBI Taxonomy" id="936889"/>
    <lineage>
        <taxon>Bacteria</taxon>
        <taxon>Pseudomonadati</taxon>
        <taxon>Pseudomonadota</taxon>
        <taxon>Alphaproteobacteria</taxon>
        <taxon>Rhodobacterales</taxon>
        <taxon>Roseobacteraceae</taxon>
        <taxon>Roseivivax</taxon>
    </lineage>
</organism>
<protein>
    <submittedName>
        <fullName evidence="2">N-acetylglucosaminyl deacetylase, LmbE family</fullName>
    </submittedName>
</protein>
<reference evidence="2 3" key="1">
    <citation type="submission" date="2016-10" db="EMBL/GenBank/DDBJ databases">
        <authorList>
            <person name="Varghese N."/>
            <person name="Submissions S."/>
        </authorList>
    </citation>
    <scope>NUCLEOTIDE SEQUENCE [LARGE SCALE GENOMIC DNA]</scope>
    <source>
        <strain evidence="3">YIM D21,KCTC 23444,ACCC 10710</strain>
    </source>
</reference>
<dbReference type="RefSeq" id="WP_149755304.1">
    <property type="nucleotide sequence ID" value="NZ_FOMS01000004.1"/>
</dbReference>
<keyword evidence="3" id="KW-1185">Reference proteome</keyword>
<dbReference type="InterPro" id="IPR024078">
    <property type="entry name" value="LmbE-like_dom_sf"/>
</dbReference>
<feature type="region of interest" description="Disordered" evidence="1">
    <location>
        <begin position="248"/>
        <end position="269"/>
    </location>
</feature>